<accession>A0A3G8XIY2</accession>
<gene>
    <name evidence="2" type="ORF">EIB73_00525</name>
</gene>
<dbReference type="OrthoDB" id="9813892at2"/>
<keyword evidence="2" id="KW-0378">Hydrolase</keyword>
<dbReference type="EMBL" id="CP034159">
    <property type="protein sequence ID" value="AZI31747.1"/>
    <property type="molecule type" value="Genomic_DNA"/>
</dbReference>
<dbReference type="InterPro" id="IPR015943">
    <property type="entry name" value="WD40/YVTN_repeat-like_dom_sf"/>
</dbReference>
<proteinExistence type="predicted"/>
<keyword evidence="1" id="KW-0732">Signal</keyword>
<feature type="signal peptide" evidence="1">
    <location>
        <begin position="1"/>
        <end position="21"/>
    </location>
</feature>
<feature type="chain" id="PRO_5018005642" evidence="1">
    <location>
        <begin position="22"/>
        <end position="342"/>
    </location>
</feature>
<keyword evidence="3" id="KW-1185">Reference proteome</keyword>
<reference evidence="3" key="1">
    <citation type="submission" date="2018-11" db="EMBL/GenBank/DDBJ databases">
        <title>Proposal to divide the Flavobacteriaceae and reorganize its genera based on Amino Acid Identity values calculated from whole genome sequences.</title>
        <authorList>
            <person name="Nicholson A.C."/>
            <person name="Gulvik C.A."/>
            <person name="Whitney A.M."/>
            <person name="Humrighouse B.W."/>
            <person name="Bell M."/>
            <person name="Holmes B."/>
            <person name="Steigerwalt A.G."/>
            <person name="Villarma A."/>
            <person name="Sheth M."/>
            <person name="Batra D."/>
            <person name="Pryor J."/>
            <person name="Bernardet J.-F."/>
            <person name="Hugo C."/>
            <person name="Kampfer P."/>
            <person name="Newman J.D."/>
            <person name="McQuiston J.R."/>
        </authorList>
    </citation>
    <scope>NUCLEOTIDE SEQUENCE [LARGE SCALE GENOMIC DNA]</scope>
    <source>
        <strain evidence="3">G0081</strain>
    </source>
</reference>
<sequence>MKKSFSLLLFLFCLSFSFAQKVDFQTLLKDKISIRALQIYDGKVWYSGTDSKFGFVSLKDSTDKKQMRLSEKNLQFRTLAQNKTDFYAVNIESPAYFFKIDKKSLKYEIVFTDTAKTAFYDALHFSKDGFGFALSDPNGKESATSSLKIGSKFWQKCKGNCLPEFKIGEAAFAASNTNIASSKKHMWFATGGLYSRIFRQNIKSRTWEVFETPFIQGTSSRGIYSIDFYDDQFGIAVGGDYTKQAENINNIATTNDGGKTWQIQASGKNGGYKTYVKFRPKSKGKDIIAVGDQNIEFSNDYGKTWTTISEEKGLYVCEWIDQNTLVFAGKNRIIKMKVNNNF</sequence>
<name>A0A3G8XIY2_9FLAO</name>
<dbReference type="Proteomes" id="UP000270185">
    <property type="component" value="Chromosome"/>
</dbReference>
<dbReference type="RefSeq" id="WP_125021600.1">
    <property type="nucleotide sequence ID" value="NZ_CP034159.1"/>
</dbReference>
<evidence type="ECO:0000313" key="2">
    <source>
        <dbReference type="EMBL" id="AZI31747.1"/>
    </source>
</evidence>
<dbReference type="Gene3D" id="2.130.10.10">
    <property type="entry name" value="YVTN repeat-like/Quinoprotein amine dehydrogenase"/>
    <property type="match status" value="1"/>
</dbReference>
<evidence type="ECO:0000256" key="1">
    <source>
        <dbReference type="SAM" id="SignalP"/>
    </source>
</evidence>
<dbReference type="KEGG" id="ccas:EIB73_00525"/>
<organism evidence="2 3">
    <name type="scientific">Kaistella carnis</name>
    <dbReference type="NCBI Taxonomy" id="1241979"/>
    <lineage>
        <taxon>Bacteria</taxon>
        <taxon>Pseudomonadati</taxon>
        <taxon>Bacteroidota</taxon>
        <taxon>Flavobacteriia</taxon>
        <taxon>Flavobacteriales</taxon>
        <taxon>Weeksellaceae</taxon>
        <taxon>Chryseobacterium group</taxon>
        <taxon>Kaistella</taxon>
    </lineage>
</organism>
<dbReference type="AlphaFoldDB" id="A0A3G8XIY2"/>
<evidence type="ECO:0000313" key="3">
    <source>
        <dbReference type="Proteomes" id="UP000270185"/>
    </source>
</evidence>
<dbReference type="GO" id="GO:0016787">
    <property type="term" value="F:hydrolase activity"/>
    <property type="evidence" value="ECO:0007669"/>
    <property type="project" value="UniProtKB-KW"/>
</dbReference>
<dbReference type="SUPFAM" id="SSF110296">
    <property type="entry name" value="Oligoxyloglucan reducing end-specific cellobiohydrolase"/>
    <property type="match status" value="1"/>
</dbReference>
<protein>
    <submittedName>
        <fullName evidence="2">Glycosyl hydrolase</fullName>
    </submittedName>
</protein>